<dbReference type="EMBL" id="JAEHOD010000044">
    <property type="protein sequence ID" value="KAG2438301.1"/>
    <property type="molecule type" value="Genomic_DNA"/>
</dbReference>
<keyword evidence="3" id="KW-1185">Reference proteome</keyword>
<evidence type="ECO:0000256" key="1">
    <source>
        <dbReference type="SAM" id="MobiDB-lite"/>
    </source>
</evidence>
<reference evidence="2" key="1">
    <citation type="journal article" date="2020" name="bioRxiv">
        <title>Comparative genomics of Chlamydomonas.</title>
        <authorList>
            <person name="Craig R.J."/>
            <person name="Hasan A.R."/>
            <person name="Ness R.W."/>
            <person name="Keightley P.D."/>
        </authorList>
    </citation>
    <scope>NUCLEOTIDE SEQUENCE</scope>
    <source>
        <strain evidence="2">CCAP 11/173</strain>
    </source>
</reference>
<gene>
    <name evidence="2" type="ORF">HYH02_010998</name>
</gene>
<feature type="region of interest" description="Disordered" evidence="1">
    <location>
        <begin position="1"/>
        <end position="43"/>
    </location>
</feature>
<sequence>MLRHAAPRRAAASTRQSAIAGTTSLCRHRGSGGGSGYSRGAGSSRGRLQVVAYRSELSDMLLQRATRYAELTAAAGSMTRQELASQLGPLVGPRGVAFLADGVIYRRDRKRDVGQLVEALGRQHRAYKHLVYRPVVSAVNEEQGVVFTAVYWVLQNSGEPLFGAKEPSGRISKGFLIDKLSFDKRSGGWVGGRAGGRAGGWSAVSNHIV</sequence>
<evidence type="ECO:0000313" key="2">
    <source>
        <dbReference type="EMBL" id="KAG2438301.1"/>
    </source>
</evidence>
<feature type="compositionally biased region" description="Polar residues" evidence="1">
    <location>
        <begin position="13"/>
        <end position="25"/>
    </location>
</feature>
<dbReference type="AlphaFoldDB" id="A0A835T6F8"/>
<dbReference type="Proteomes" id="UP000613740">
    <property type="component" value="Unassembled WGS sequence"/>
</dbReference>
<protein>
    <submittedName>
        <fullName evidence="2">Uncharacterized protein</fullName>
    </submittedName>
</protein>
<accession>A0A835T6F8</accession>
<name>A0A835T6F8_9CHLO</name>
<evidence type="ECO:0000313" key="3">
    <source>
        <dbReference type="Proteomes" id="UP000613740"/>
    </source>
</evidence>
<dbReference type="OrthoDB" id="533114at2759"/>
<comment type="caution">
    <text evidence="2">The sequence shown here is derived from an EMBL/GenBank/DDBJ whole genome shotgun (WGS) entry which is preliminary data.</text>
</comment>
<proteinExistence type="predicted"/>
<organism evidence="2 3">
    <name type="scientific">Chlamydomonas schloesseri</name>
    <dbReference type="NCBI Taxonomy" id="2026947"/>
    <lineage>
        <taxon>Eukaryota</taxon>
        <taxon>Viridiplantae</taxon>
        <taxon>Chlorophyta</taxon>
        <taxon>core chlorophytes</taxon>
        <taxon>Chlorophyceae</taxon>
        <taxon>CS clade</taxon>
        <taxon>Chlamydomonadales</taxon>
        <taxon>Chlamydomonadaceae</taxon>
        <taxon>Chlamydomonas</taxon>
    </lineage>
</organism>